<dbReference type="STRING" id="294747.C5M6T4"/>
<feature type="compositionally biased region" description="Polar residues" evidence="8">
    <location>
        <begin position="1"/>
        <end position="11"/>
    </location>
</feature>
<evidence type="ECO:0000256" key="3">
    <source>
        <dbReference type="ARBA" id="ARBA00007077"/>
    </source>
</evidence>
<evidence type="ECO:0000313" key="10">
    <source>
        <dbReference type="EMBL" id="EER34704.1"/>
    </source>
</evidence>
<gene>
    <name evidence="10" type="ORF">CTRG_01565</name>
</gene>
<feature type="compositionally biased region" description="Basic and acidic residues" evidence="8">
    <location>
        <begin position="140"/>
        <end position="152"/>
    </location>
</feature>
<evidence type="ECO:0000256" key="5">
    <source>
        <dbReference type="ARBA" id="ARBA00022884"/>
    </source>
</evidence>
<dbReference type="InterPro" id="IPR035979">
    <property type="entry name" value="RBD_domain_sf"/>
</dbReference>
<evidence type="ECO:0000313" key="11">
    <source>
        <dbReference type="Proteomes" id="UP000002037"/>
    </source>
</evidence>
<dbReference type="PANTHER" id="PTHR23236">
    <property type="entry name" value="EUKARYOTIC TRANSLATION INITIATION FACTOR 4B/4H"/>
    <property type="match status" value="1"/>
</dbReference>
<dbReference type="GO" id="GO:0019843">
    <property type="term" value="F:rRNA binding"/>
    <property type="evidence" value="ECO:0007669"/>
    <property type="project" value="TreeGrafter"/>
</dbReference>
<name>C5M6T4_CANTT</name>
<sequence length="476" mass="54083">MSSFANLFSKSTKVDSAIDKLFNNSADGPVSKEELINKKRTVINIPETKPTKTKNAKQTEEEEEEVEVEEDHTSKSEDSEESEEKDDDEEVGEEEDEEEDVPVKKSKKKDDNEDLESKYFDKLMTENKQQDEKEGEEESKDSGDEKTEDEKSKRAKAAKTIDFKEAELEKADRTVFVGNVPSEIINSKAIERSFKKLFKHYGKIESIRYRSISFDENLPRKVAFAKKNLHKSRDSVNAYIVYKEKPASLAAKELNATVFEDHHLRVDHVAHPAPKDNKKTIFVGNLDFEEKEESLWKYFNSKLDNDVESVRIIRDSKTNLGKGFALVQFKDTLSVNKALLLNDKPLEVEGNTKKGRKLRISRAKSTAKPSLMSPNHFENQKKKFAANKSQQKFTDSQKTKLGRAQTVLGKADRSTVGKAKKTILEGQRAAKGENIKGIKGLKASKGKGKGKGKVKKPRIRERSTKFKEERKSMNKV</sequence>
<reference evidence="10 11" key="1">
    <citation type="journal article" date="2009" name="Nature">
        <title>Evolution of pathogenicity and sexual reproduction in eight Candida genomes.</title>
        <authorList>
            <person name="Butler G."/>
            <person name="Rasmussen M.D."/>
            <person name="Lin M.F."/>
            <person name="Santos M.A."/>
            <person name="Sakthikumar S."/>
            <person name="Munro C.A."/>
            <person name="Rheinbay E."/>
            <person name="Grabherr M."/>
            <person name="Forche A."/>
            <person name="Reedy J.L."/>
            <person name="Agrafioti I."/>
            <person name="Arnaud M.B."/>
            <person name="Bates S."/>
            <person name="Brown A.J."/>
            <person name="Brunke S."/>
            <person name="Costanzo M.C."/>
            <person name="Fitzpatrick D.A."/>
            <person name="de Groot P.W."/>
            <person name="Harris D."/>
            <person name="Hoyer L.L."/>
            <person name="Hube B."/>
            <person name="Klis F.M."/>
            <person name="Kodira C."/>
            <person name="Lennard N."/>
            <person name="Logue M.E."/>
            <person name="Martin R."/>
            <person name="Neiman A.M."/>
            <person name="Nikolaou E."/>
            <person name="Quail M.A."/>
            <person name="Quinn J."/>
            <person name="Santos M.C."/>
            <person name="Schmitzberger F.F."/>
            <person name="Sherlock G."/>
            <person name="Shah P."/>
            <person name="Silverstein K.A."/>
            <person name="Skrzypek M.S."/>
            <person name="Soll D."/>
            <person name="Staggs R."/>
            <person name="Stansfield I."/>
            <person name="Stumpf M.P."/>
            <person name="Sudbery P.E."/>
            <person name="Srikantha T."/>
            <person name="Zeng Q."/>
            <person name="Berman J."/>
            <person name="Berriman M."/>
            <person name="Heitman J."/>
            <person name="Gow N.A."/>
            <person name="Lorenz M.C."/>
            <person name="Birren B.W."/>
            <person name="Kellis M."/>
            <person name="Cuomo C.A."/>
        </authorList>
    </citation>
    <scope>NUCLEOTIDE SEQUENCE [LARGE SCALE GENOMIC DNA]</scope>
    <source>
        <strain evidence="11">ATCC MYA-3404 / T1</strain>
    </source>
</reference>
<dbReference type="KEGG" id="ctp:CTRG_01565"/>
<dbReference type="eggNOG" id="KOG0118">
    <property type="taxonomic scope" value="Eukaryota"/>
</dbReference>
<comment type="function">
    <text evidence="1">Involved in pre-25S rRNA processing.</text>
</comment>
<accession>C5M6T4</accession>
<dbReference type="Gene3D" id="3.30.70.330">
    <property type="match status" value="2"/>
</dbReference>
<dbReference type="Pfam" id="PF00076">
    <property type="entry name" value="RRM_1"/>
    <property type="match status" value="1"/>
</dbReference>
<feature type="compositionally biased region" description="Acidic residues" evidence="8">
    <location>
        <begin position="78"/>
        <end position="100"/>
    </location>
</feature>
<evidence type="ECO:0000256" key="6">
    <source>
        <dbReference type="ARBA" id="ARBA00023242"/>
    </source>
</evidence>
<keyword evidence="11" id="KW-1185">Reference proteome</keyword>
<dbReference type="InterPro" id="IPR000504">
    <property type="entry name" value="RRM_dom"/>
</dbReference>
<feature type="region of interest" description="Disordered" evidence="8">
    <location>
        <begin position="1"/>
        <end position="157"/>
    </location>
</feature>
<dbReference type="PROSITE" id="PS50102">
    <property type="entry name" value="RRM"/>
    <property type="match status" value="2"/>
</dbReference>
<feature type="domain" description="RRM" evidence="9">
    <location>
        <begin position="173"/>
        <end position="271"/>
    </location>
</feature>
<dbReference type="SUPFAM" id="SSF54928">
    <property type="entry name" value="RNA-binding domain, RBD"/>
    <property type="match status" value="2"/>
</dbReference>
<evidence type="ECO:0000256" key="7">
    <source>
        <dbReference type="PROSITE-ProRule" id="PRU00176"/>
    </source>
</evidence>
<protein>
    <recommendedName>
        <fullName evidence="4">Nucleolar protein 12</fullName>
    </recommendedName>
</protein>
<feature type="domain" description="RRM" evidence="9">
    <location>
        <begin position="279"/>
        <end position="365"/>
    </location>
</feature>
<evidence type="ECO:0000256" key="2">
    <source>
        <dbReference type="ARBA" id="ARBA00004604"/>
    </source>
</evidence>
<dbReference type="Proteomes" id="UP000002037">
    <property type="component" value="Unassembled WGS sequence"/>
</dbReference>
<dbReference type="RefSeq" id="XP_002547259.1">
    <property type="nucleotide sequence ID" value="XM_002547213.1"/>
</dbReference>
<dbReference type="VEuPathDB" id="FungiDB:CTRG_01565"/>
<dbReference type="GO" id="GO:0000463">
    <property type="term" value="P:maturation of LSU-rRNA from tricistronic rRNA transcript (SSU-rRNA, 5.8S rRNA, LSU-rRNA)"/>
    <property type="evidence" value="ECO:0007669"/>
    <property type="project" value="TreeGrafter"/>
</dbReference>
<evidence type="ECO:0000256" key="8">
    <source>
        <dbReference type="SAM" id="MobiDB-lite"/>
    </source>
</evidence>
<comment type="subcellular location">
    <subcellularLocation>
        <location evidence="2">Nucleus</location>
        <location evidence="2">Nucleolus</location>
    </subcellularLocation>
</comment>
<evidence type="ECO:0000256" key="1">
    <source>
        <dbReference type="ARBA" id="ARBA00002475"/>
    </source>
</evidence>
<organism evidence="10 11">
    <name type="scientific">Candida tropicalis (strain ATCC MYA-3404 / T1)</name>
    <name type="common">Yeast</name>
    <dbReference type="NCBI Taxonomy" id="294747"/>
    <lineage>
        <taxon>Eukaryota</taxon>
        <taxon>Fungi</taxon>
        <taxon>Dikarya</taxon>
        <taxon>Ascomycota</taxon>
        <taxon>Saccharomycotina</taxon>
        <taxon>Pichiomycetes</taxon>
        <taxon>Debaryomycetaceae</taxon>
        <taxon>Candida/Lodderomyces clade</taxon>
        <taxon>Candida</taxon>
    </lineage>
</organism>
<dbReference type="OrthoDB" id="442677at2759"/>
<dbReference type="InterPro" id="IPR012677">
    <property type="entry name" value="Nucleotide-bd_a/b_plait_sf"/>
</dbReference>
<dbReference type="EMBL" id="GG692396">
    <property type="protein sequence ID" value="EER34704.1"/>
    <property type="molecule type" value="Genomic_DNA"/>
</dbReference>
<proteinExistence type="inferred from homology"/>
<dbReference type="PANTHER" id="PTHR23236:SF25">
    <property type="entry name" value="RNA-BINDING PROTEIN 34"/>
    <property type="match status" value="1"/>
</dbReference>
<comment type="similarity">
    <text evidence="3">Belongs to the RRM RBM34 family.</text>
</comment>
<dbReference type="HOGENOM" id="CLU_006468_0_0_1"/>
<keyword evidence="6" id="KW-0539">Nucleus</keyword>
<evidence type="ECO:0000256" key="4">
    <source>
        <dbReference type="ARBA" id="ARBA00015520"/>
    </source>
</evidence>
<feature type="compositionally biased region" description="Acidic residues" evidence="8">
    <location>
        <begin position="60"/>
        <end position="70"/>
    </location>
</feature>
<dbReference type="AlphaFoldDB" id="C5M6T4"/>
<evidence type="ECO:0000259" key="9">
    <source>
        <dbReference type="PROSITE" id="PS50102"/>
    </source>
</evidence>
<dbReference type="GO" id="GO:0005730">
    <property type="term" value="C:nucleolus"/>
    <property type="evidence" value="ECO:0007669"/>
    <property type="project" value="UniProtKB-SubCell"/>
</dbReference>
<feature type="compositionally biased region" description="Basic residues" evidence="8">
    <location>
        <begin position="442"/>
        <end position="459"/>
    </location>
</feature>
<feature type="compositionally biased region" description="Basic and acidic residues" evidence="8">
    <location>
        <begin position="108"/>
        <end position="132"/>
    </location>
</feature>
<feature type="region of interest" description="Disordered" evidence="8">
    <location>
        <begin position="431"/>
        <end position="476"/>
    </location>
</feature>
<feature type="compositionally biased region" description="Basic and acidic residues" evidence="8">
    <location>
        <begin position="460"/>
        <end position="476"/>
    </location>
</feature>
<keyword evidence="5 7" id="KW-0694">RNA-binding</keyword>
<dbReference type="SMART" id="SM00360">
    <property type="entry name" value="RRM"/>
    <property type="match status" value="2"/>
</dbReference>
<dbReference type="GeneID" id="8300780"/>